<keyword evidence="2 4" id="KW-0378">Hydrolase</keyword>
<organism evidence="6 7">
    <name type="scientific">Staphylococcus caprae</name>
    <dbReference type="NCBI Taxonomy" id="29380"/>
    <lineage>
        <taxon>Bacteria</taxon>
        <taxon>Bacillati</taxon>
        <taxon>Bacillota</taxon>
        <taxon>Bacilli</taxon>
        <taxon>Bacillales</taxon>
        <taxon>Staphylococcaceae</taxon>
        <taxon>Staphylococcus</taxon>
    </lineage>
</organism>
<comment type="similarity">
    <text evidence="4">Belongs to the Nudix hydrolase family.</text>
</comment>
<protein>
    <submittedName>
        <fullName evidence="6">MutT/nudix family protein</fullName>
    </submittedName>
</protein>
<dbReference type="InterPro" id="IPR020476">
    <property type="entry name" value="Nudix_hydrolase"/>
</dbReference>
<dbReference type="PRINTS" id="PR00502">
    <property type="entry name" value="NUDIXFAMILY"/>
</dbReference>
<dbReference type="InterPro" id="IPR020084">
    <property type="entry name" value="NUDIX_hydrolase_CS"/>
</dbReference>
<proteinExistence type="inferred from homology"/>
<dbReference type="GeneID" id="58050878"/>
<dbReference type="PROSITE" id="PS00893">
    <property type="entry name" value="NUDIX_BOX"/>
    <property type="match status" value="1"/>
</dbReference>
<dbReference type="Gene3D" id="3.90.79.10">
    <property type="entry name" value="Nucleoside Triphosphate Pyrophosphohydrolase"/>
    <property type="match status" value="1"/>
</dbReference>
<sequence>MKFRDKDNREVTLTYKNHTNVPNGNHVLSIPVYNDQLLFTQHKIRGIEFPGGKVEKGETPSEAVLRELYEETGAIARSCNYFAQYEVTTNDDELFLKDVFFIEVSHFEAHHTYYETNGPSLFENVTDIPHEKQSFLVQDATILKCLERVRALGFYKN</sequence>
<name>A0ABM7FW59_9STAP</name>
<dbReference type="SUPFAM" id="SSF55811">
    <property type="entry name" value="Nudix"/>
    <property type="match status" value="1"/>
</dbReference>
<dbReference type="RefSeq" id="WP_037541521.1">
    <property type="nucleotide sequence ID" value="NZ_AP018585.1"/>
</dbReference>
<gene>
    <name evidence="6" type="ORF">JMUB590_1119</name>
</gene>
<evidence type="ECO:0000313" key="7">
    <source>
        <dbReference type="Proteomes" id="UP000274772"/>
    </source>
</evidence>
<dbReference type="NCBIfam" id="TIGR02705">
    <property type="entry name" value="nudix_YtkD"/>
    <property type="match status" value="1"/>
</dbReference>
<keyword evidence="3" id="KW-0460">Magnesium</keyword>
<evidence type="ECO:0000256" key="1">
    <source>
        <dbReference type="ARBA" id="ARBA00001946"/>
    </source>
</evidence>
<dbReference type="InterPro" id="IPR000086">
    <property type="entry name" value="NUDIX_hydrolase_dom"/>
</dbReference>
<dbReference type="InterPro" id="IPR015797">
    <property type="entry name" value="NUDIX_hydrolase-like_dom_sf"/>
</dbReference>
<dbReference type="PROSITE" id="PS51462">
    <property type="entry name" value="NUDIX"/>
    <property type="match status" value="1"/>
</dbReference>
<evidence type="ECO:0000256" key="4">
    <source>
        <dbReference type="RuleBase" id="RU003476"/>
    </source>
</evidence>
<evidence type="ECO:0000256" key="2">
    <source>
        <dbReference type="ARBA" id="ARBA00022801"/>
    </source>
</evidence>
<dbReference type="PANTHER" id="PTHR43222">
    <property type="entry name" value="NUDIX HYDROLASE 23"/>
    <property type="match status" value="1"/>
</dbReference>
<dbReference type="InterPro" id="IPR014078">
    <property type="entry name" value="Nudix_YtkD"/>
</dbReference>
<dbReference type="EMBL" id="AP018586">
    <property type="protein sequence ID" value="BBD92177.1"/>
    <property type="molecule type" value="Genomic_DNA"/>
</dbReference>
<evidence type="ECO:0000256" key="3">
    <source>
        <dbReference type="ARBA" id="ARBA00022842"/>
    </source>
</evidence>
<keyword evidence="7" id="KW-1185">Reference proteome</keyword>
<feature type="domain" description="Nudix hydrolase" evidence="5">
    <location>
        <begin position="23"/>
        <end position="145"/>
    </location>
</feature>
<reference evidence="6 7" key="1">
    <citation type="submission" date="2018-05" db="EMBL/GenBank/DDBJ databases">
        <title>Complete genome sequencing of three human clinical isolates of Staphylococcus caprae reveals virulence factors similar to those of S. epidermidis and S. capitis.</title>
        <authorList>
            <person name="Watanabe S."/>
            <person name="Cui L."/>
        </authorList>
    </citation>
    <scope>NUCLEOTIDE SEQUENCE [LARGE SCALE GENOMIC DNA]</scope>
    <source>
        <strain evidence="6 7">JMUB590</strain>
    </source>
</reference>
<comment type="cofactor">
    <cofactor evidence="1">
        <name>Mg(2+)</name>
        <dbReference type="ChEBI" id="CHEBI:18420"/>
    </cofactor>
</comment>
<dbReference type="Proteomes" id="UP000274772">
    <property type="component" value="Chromosome"/>
</dbReference>
<evidence type="ECO:0000313" key="6">
    <source>
        <dbReference type="EMBL" id="BBD92177.1"/>
    </source>
</evidence>
<accession>A0ABM7FW59</accession>
<evidence type="ECO:0000259" key="5">
    <source>
        <dbReference type="PROSITE" id="PS51462"/>
    </source>
</evidence>
<dbReference type="PANTHER" id="PTHR43222:SF2">
    <property type="entry name" value="NUDIX HYDROLASE 23, CHLOROPLASTIC"/>
    <property type="match status" value="1"/>
</dbReference>
<dbReference type="Pfam" id="PF00293">
    <property type="entry name" value="NUDIX"/>
    <property type="match status" value="1"/>
</dbReference>